<protein>
    <submittedName>
        <fullName evidence="1">Uncharacterized protein</fullName>
    </submittedName>
</protein>
<sequence>MAALARAPAIPADTRAENRCRSATSRWAARIKLAIAKP</sequence>
<evidence type="ECO:0000313" key="1">
    <source>
        <dbReference type="EMBL" id="COY10005.1"/>
    </source>
</evidence>
<evidence type="ECO:0000313" key="2">
    <source>
        <dbReference type="Proteomes" id="UP000044938"/>
    </source>
</evidence>
<dbReference type="EMBL" id="CSAJ01001580">
    <property type="protein sequence ID" value="COY10005.1"/>
    <property type="molecule type" value="Genomic_DNA"/>
</dbReference>
<organism evidence="1 2">
    <name type="scientific">Mycobacterium tuberculosis</name>
    <dbReference type="NCBI Taxonomy" id="1773"/>
    <lineage>
        <taxon>Bacteria</taxon>
        <taxon>Bacillati</taxon>
        <taxon>Actinomycetota</taxon>
        <taxon>Actinomycetes</taxon>
        <taxon>Mycobacteriales</taxon>
        <taxon>Mycobacteriaceae</taxon>
        <taxon>Mycobacterium</taxon>
        <taxon>Mycobacterium tuberculosis complex</taxon>
    </lineage>
</organism>
<proteinExistence type="predicted"/>
<accession>A0A655JTR9</accession>
<dbReference type="Proteomes" id="UP000044938">
    <property type="component" value="Unassembled WGS sequence"/>
</dbReference>
<name>A0A655JTR9_MYCTX</name>
<reference evidence="1 2" key="1">
    <citation type="submission" date="2015-03" db="EMBL/GenBank/DDBJ databases">
        <authorList>
            <consortium name="Pathogen Informatics"/>
        </authorList>
    </citation>
    <scope>NUCLEOTIDE SEQUENCE [LARGE SCALE GENOMIC DNA]</scope>
    <source>
        <strain evidence="1 2">M09401471</strain>
    </source>
</reference>
<dbReference type="AlphaFoldDB" id="A0A655JTR9"/>
<gene>
    <name evidence="1" type="ORF">ERS007720_05116</name>
</gene>